<evidence type="ECO:0000313" key="2">
    <source>
        <dbReference type="EMBL" id="KKL86461.1"/>
    </source>
</evidence>
<evidence type="ECO:0000256" key="1">
    <source>
        <dbReference type="SAM" id="Phobius"/>
    </source>
</evidence>
<accession>A0A0F9G7R0</accession>
<sequence length="82" mass="8763">MAYIIAAIAIFTTIGFGIFIFGNSKHNEGLTDGFARGRQEVINAILINLANEGNIVIQQGDQSVTLVVEGSSEPVIEPSRSK</sequence>
<keyword evidence="1" id="KW-0812">Transmembrane</keyword>
<dbReference type="AlphaFoldDB" id="A0A0F9G7R0"/>
<proteinExistence type="predicted"/>
<comment type="caution">
    <text evidence="2">The sequence shown here is derived from an EMBL/GenBank/DDBJ whole genome shotgun (WGS) entry which is preliminary data.</text>
</comment>
<name>A0A0F9G7R0_9ZZZZ</name>
<keyword evidence="1" id="KW-0472">Membrane</keyword>
<feature type="transmembrane region" description="Helical" evidence="1">
    <location>
        <begin position="6"/>
        <end position="22"/>
    </location>
</feature>
<keyword evidence="1" id="KW-1133">Transmembrane helix</keyword>
<dbReference type="EMBL" id="LAZR01021112">
    <property type="protein sequence ID" value="KKL86461.1"/>
    <property type="molecule type" value="Genomic_DNA"/>
</dbReference>
<organism evidence="2">
    <name type="scientific">marine sediment metagenome</name>
    <dbReference type="NCBI Taxonomy" id="412755"/>
    <lineage>
        <taxon>unclassified sequences</taxon>
        <taxon>metagenomes</taxon>
        <taxon>ecological metagenomes</taxon>
    </lineage>
</organism>
<reference evidence="2" key="1">
    <citation type="journal article" date="2015" name="Nature">
        <title>Complex archaea that bridge the gap between prokaryotes and eukaryotes.</title>
        <authorList>
            <person name="Spang A."/>
            <person name="Saw J.H."/>
            <person name="Jorgensen S.L."/>
            <person name="Zaremba-Niedzwiedzka K."/>
            <person name="Martijn J."/>
            <person name="Lind A.E."/>
            <person name="van Eijk R."/>
            <person name="Schleper C."/>
            <person name="Guy L."/>
            <person name="Ettema T.J."/>
        </authorList>
    </citation>
    <scope>NUCLEOTIDE SEQUENCE</scope>
</reference>
<gene>
    <name evidence="2" type="ORF">LCGC14_1944520</name>
</gene>
<protein>
    <submittedName>
        <fullName evidence="2">Uncharacterized protein</fullName>
    </submittedName>
</protein>